<dbReference type="InterPro" id="IPR039559">
    <property type="entry name" value="AIM6_PI-PLC-like_dom"/>
</dbReference>
<dbReference type="GO" id="GO:0006629">
    <property type="term" value="P:lipid metabolic process"/>
    <property type="evidence" value="ECO:0007669"/>
    <property type="project" value="InterPro"/>
</dbReference>
<dbReference type="CDD" id="cd08577">
    <property type="entry name" value="PI-PLCc_GDPD_SF_unchar3"/>
    <property type="match status" value="1"/>
</dbReference>
<evidence type="ECO:0000313" key="3">
    <source>
        <dbReference type="EMBL" id="KAF2851854.1"/>
    </source>
</evidence>
<comment type="similarity">
    <text evidence="1">Belongs to the AIM6 family.</text>
</comment>
<organism evidence="3 4">
    <name type="scientific">Plenodomus tracheiphilus IPT5</name>
    <dbReference type="NCBI Taxonomy" id="1408161"/>
    <lineage>
        <taxon>Eukaryota</taxon>
        <taxon>Fungi</taxon>
        <taxon>Dikarya</taxon>
        <taxon>Ascomycota</taxon>
        <taxon>Pezizomycotina</taxon>
        <taxon>Dothideomycetes</taxon>
        <taxon>Pleosporomycetidae</taxon>
        <taxon>Pleosporales</taxon>
        <taxon>Pleosporineae</taxon>
        <taxon>Leptosphaeriaceae</taxon>
        <taxon>Plenodomus</taxon>
    </lineage>
</organism>
<dbReference type="GO" id="GO:0008081">
    <property type="term" value="F:phosphoric diester hydrolase activity"/>
    <property type="evidence" value="ECO:0007669"/>
    <property type="project" value="InterPro"/>
</dbReference>
<feature type="signal peptide" evidence="2">
    <location>
        <begin position="1"/>
        <end position="24"/>
    </location>
</feature>
<evidence type="ECO:0000256" key="1">
    <source>
        <dbReference type="ARBA" id="ARBA00008858"/>
    </source>
</evidence>
<protein>
    <submittedName>
        <fullName evidence="3">Uncharacterized protein</fullName>
    </submittedName>
</protein>
<dbReference type="EMBL" id="MU006300">
    <property type="protein sequence ID" value="KAF2851854.1"/>
    <property type="molecule type" value="Genomic_DNA"/>
</dbReference>
<reference evidence="3" key="1">
    <citation type="submission" date="2020-01" db="EMBL/GenBank/DDBJ databases">
        <authorList>
            <consortium name="DOE Joint Genome Institute"/>
            <person name="Haridas S."/>
            <person name="Albert R."/>
            <person name="Binder M."/>
            <person name="Bloem J."/>
            <person name="Labutti K."/>
            <person name="Salamov A."/>
            <person name="Andreopoulos B."/>
            <person name="Baker S.E."/>
            <person name="Barry K."/>
            <person name="Bills G."/>
            <person name="Bluhm B.H."/>
            <person name="Cannon C."/>
            <person name="Castanera R."/>
            <person name="Culley D.E."/>
            <person name="Daum C."/>
            <person name="Ezra D."/>
            <person name="Gonzalez J.B."/>
            <person name="Henrissat B."/>
            <person name="Kuo A."/>
            <person name="Liang C."/>
            <person name="Lipzen A."/>
            <person name="Lutzoni F."/>
            <person name="Magnuson J."/>
            <person name="Mondo S."/>
            <person name="Nolan M."/>
            <person name="Ohm R."/>
            <person name="Pangilinan J."/>
            <person name="Park H.-J."/>
            <person name="Ramirez L."/>
            <person name="Alfaro M."/>
            <person name="Sun H."/>
            <person name="Tritt A."/>
            <person name="Yoshinaga Y."/>
            <person name="Zwiers L.-H."/>
            <person name="Turgeon B.G."/>
            <person name="Goodwin S.B."/>
            <person name="Spatafora J.W."/>
            <person name="Crous P.W."/>
            <person name="Grigoriev I.V."/>
        </authorList>
    </citation>
    <scope>NUCLEOTIDE SEQUENCE</scope>
    <source>
        <strain evidence="3">IPT5</strain>
    </source>
</reference>
<keyword evidence="4" id="KW-1185">Reference proteome</keyword>
<proteinExistence type="inferred from homology"/>
<keyword evidence="2" id="KW-0732">Signal</keyword>
<accession>A0A6A7B903</accession>
<dbReference type="AlphaFoldDB" id="A0A6A7B903"/>
<gene>
    <name evidence="3" type="ORF">T440DRAFT_467118</name>
</gene>
<evidence type="ECO:0000256" key="2">
    <source>
        <dbReference type="SAM" id="SignalP"/>
    </source>
</evidence>
<evidence type="ECO:0000313" key="4">
    <source>
        <dbReference type="Proteomes" id="UP000799423"/>
    </source>
</evidence>
<dbReference type="InterPro" id="IPR017946">
    <property type="entry name" value="PLC-like_Pdiesterase_TIM-brl"/>
</dbReference>
<feature type="chain" id="PRO_5025658984" evidence="2">
    <location>
        <begin position="25"/>
        <end position="327"/>
    </location>
</feature>
<dbReference type="OrthoDB" id="4153866at2759"/>
<name>A0A6A7B903_9PLEO</name>
<dbReference type="Proteomes" id="UP000799423">
    <property type="component" value="Unassembled WGS sequence"/>
</dbReference>
<dbReference type="SUPFAM" id="SSF51695">
    <property type="entry name" value="PLC-like phosphodiesterases"/>
    <property type="match status" value="1"/>
</dbReference>
<sequence length="327" mass="36635">MYAIPLATALLGIIVLPVSYVAEALQRAPPHYSDALQNILKDREGGLGRDDKFKYPTDLTRGIVPKPFHSHNDYWRDIPFYTGLSYGSISTEADVWLIDNTLYVGHSPSALTPARTLESLYIQPILSTLHRQNPQTQFTQPGEQNGIFDTSAAQTLYFFIDLKTAADETWPKVLEALEPLRQGDWLTTFKDGNLRRNPVTVIGTGNTHLSDVLASHPRDVFFDAPLAELEAAQYGNLTEAEAPIASTNFASVFGDVRKREFSEEQLEILRKQVASAHERGIMARYWNAPEWPVGTRNAVWRMLWDEGVDLLNVDDLKGAAEFWEGSG</sequence>
<dbReference type="InterPro" id="IPR051236">
    <property type="entry name" value="HAT_RTT109-like"/>
</dbReference>
<dbReference type="PANTHER" id="PTHR31571:SF5">
    <property type="entry name" value="ALTERED INHERITANCE OF MITOCHONDRIA PROTEIN 6"/>
    <property type="match status" value="1"/>
</dbReference>
<dbReference type="PANTHER" id="PTHR31571">
    <property type="entry name" value="ALTERED INHERITANCE OF MITOCHONDRIA PROTEIN 6"/>
    <property type="match status" value="1"/>
</dbReference>